<proteinExistence type="predicted"/>
<evidence type="ECO:0000313" key="2">
    <source>
        <dbReference type="EMBL" id="RSZ36549.1"/>
    </source>
</evidence>
<name>A0A3P3ETU3_9BURK</name>
<dbReference type="AlphaFoldDB" id="A0A3P3ETU3"/>
<dbReference type="EMBL" id="RQXU01000005">
    <property type="protein sequence ID" value="RRH89242.1"/>
    <property type="molecule type" value="Genomic_DNA"/>
</dbReference>
<gene>
    <name evidence="1" type="ORF">EH244_11920</name>
    <name evidence="2" type="ORF">EJO66_14955</name>
</gene>
<accession>A0A3P3ETU3</accession>
<dbReference type="Proteomes" id="UP000271137">
    <property type="component" value="Unassembled WGS sequence"/>
</dbReference>
<organism evidence="1 4">
    <name type="scientific">Variovorax beijingensis</name>
    <dbReference type="NCBI Taxonomy" id="2496117"/>
    <lineage>
        <taxon>Bacteria</taxon>
        <taxon>Pseudomonadati</taxon>
        <taxon>Pseudomonadota</taxon>
        <taxon>Betaproteobacteria</taxon>
        <taxon>Burkholderiales</taxon>
        <taxon>Comamonadaceae</taxon>
        <taxon>Variovorax</taxon>
    </lineage>
</organism>
<dbReference type="Pfam" id="PF12059">
    <property type="entry name" value="DUF3540"/>
    <property type="match status" value="1"/>
</dbReference>
<evidence type="ECO:0000313" key="4">
    <source>
        <dbReference type="Proteomes" id="UP000271590"/>
    </source>
</evidence>
<dbReference type="EMBL" id="RXFQ01000007">
    <property type="protein sequence ID" value="RSZ36549.1"/>
    <property type="molecule type" value="Genomic_DNA"/>
</dbReference>
<dbReference type="RefSeq" id="WP_124958605.1">
    <property type="nucleotide sequence ID" value="NZ_RQXU01000005.1"/>
</dbReference>
<reference evidence="1 4" key="1">
    <citation type="submission" date="2018-11" db="EMBL/GenBank/DDBJ databases">
        <title>The genome of Variovorax sp T529.</title>
        <authorList>
            <person name="Gao J."/>
        </authorList>
    </citation>
    <scope>NUCLEOTIDE SEQUENCE [LARGE SCALE GENOMIC DNA]</scope>
    <source>
        <strain evidence="1 4">T529</strain>
    </source>
</reference>
<keyword evidence="3" id="KW-1185">Reference proteome</keyword>
<dbReference type="InterPro" id="IPR021927">
    <property type="entry name" value="DUF3540"/>
</dbReference>
<protein>
    <submittedName>
        <fullName evidence="1">DUF3540 domain-containing protein</fullName>
    </submittedName>
</protein>
<reference evidence="2 3" key="2">
    <citation type="submission" date="2018-12" db="EMBL/GenBank/DDBJ databases">
        <title>The genome sequences of strain 502.</title>
        <authorList>
            <person name="Gao J."/>
            <person name="Sun J."/>
        </authorList>
    </citation>
    <scope>NUCLEOTIDE SEQUENCE [LARGE SCALE GENOMIC DNA]</scope>
    <source>
        <strain evidence="2 3">502</strain>
    </source>
</reference>
<dbReference type="Proteomes" id="UP000271590">
    <property type="component" value="Unassembled WGS sequence"/>
</dbReference>
<comment type="caution">
    <text evidence="1">The sequence shown here is derived from an EMBL/GenBank/DDBJ whole genome shotgun (WGS) entry which is preliminary data.</text>
</comment>
<evidence type="ECO:0000313" key="3">
    <source>
        <dbReference type="Proteomes" id="UP000271137"/>
    </source>
</evidence>
<sequence length="210" mass="22186">MSIREDTLMQLCATPLHGSGTVRAVSASGLLTVDTANGERIAARAASCLVAPAVGDKVWLCGDLAEGLYVTAVLAHAQAGAQRIRLPAGSSIEVTDGALTLRAEALNLQGGQLALQADSAALCVGSVTGVGREATWSFGRIKIVSDLLESFAERFVQFSRWSLRTVEGIDQVRSRQIDYRADQLMQLQAENLVANAANLAKLDGEQIHLG</sequence>
<evidence type="ECO:0000313" key="1">
    <source>
        <dbReference type="EMBL" id="RRH89242.1"/>
    </source>
</evidence>